<dbReference type="InterPro" id="IPR046580">
    <property type="entry name" value="DUF6640"/>
</dbReference>
<accession>A0A9P4Q0S5</accession>
<dbReference type="EMBL" id="MU003884">
    <property type="protein sequence ID" value="KAF2716261.1"/>
    <property type="molecule type" value="Genomic_DNA"/>
</dbReference>
<proteinExistence type="predicted"/>
<dbReference type="Pfam" id="PF20345">
    <property type="entry name" value="DUF6640"/>
    <property type="match status" value="1"/>
</dbReference>
<dbReference type="Proteomes" id="UP000799441">
    <property type="component" value="Unassembled WGS sequence"/>
</dbReference>
<dbReference type="OrthoDB" id="2819018at2759"/>
<keyword evidence="3" id="KW-1185">Reference proteome</keyword>
<feature type="transmembrane region" description="Helical" evidence="1">
    <location>
        <begin position="50"/>
        <end position="69"/>
    </location>
</feature>
<sequence>MATAGWPGLTPGRTLIILGNLMYSVGAFVADWSDTHVFNPRWPPHAKFHNGQTMTLGVFLATSSTYFALRPTAAAATARDDLRTAAIIGTFYCLSGLSAILYPGTHWKDPETPGSEGGGQQHVFAAVCVAMWVGYWVDVFRSGDGSGRAPSLARGTGKGKVG</sequence>
<feature type="transmembrane region" description="Helical" evidence="1">
    <location>
        <begin position="81"/>
        <end position="102"/>
    </location>
</feature>
<evidence type="ECO:0000313" key="2">
    <source>
        <dbReference type="EMBL" id="KAF2716261.1"/>
    </source>
</evidence>
<keyword evidence="1" id="KW-1133">Transmembrane helix</keyword>
<keyword evidence="1" id="KW-0812">Transmembrane</keyword>
<organism evidence="2 3">
    <name type="scientific">Polychaeton citri CBS 116435</name>
    <dbReference type="NCBI Taxonomy" id="1314669"/>
    <lineage>
        <taxon>Eukaryota</taxon>
        <taxon>Fungi</taxon>
        <taxon>Dikarya</taxon>
        <taxon>Ascomycota</taxon>
        <taxon>Pezizomycotina</taxon>
        <taxon>Dothideomycetes</taxon>
        <taxon>Dothideomycetidae</taxon>
        <taxon>Capnodiales</taxon>
        <taxon>Capnodiaceae</taxon>
        <taxon>Polychaeton</taxon>
    </lineage>
</organism>
<feature type="transmembrane region" description="Helical" evidence="1">
    <location>
        <begin position="122"/>
        <end position="140"/>
    </location>
</feature>
<reference evidence="2" key="1">
    <citation type="journal article" date="2020" name="Stud. Mycol.">
        <title>101 Dothideomycetes genomes: a test case for predicting lifestyles and emergence of pathogens.</title>
        <authorList>
            <person name="Haridas S."/>
            <person name="Albert R."/>
            <person name="Binder M."/>
            <person name="Bloem J."/>
            <person name="Labutti K."/>
            <person name="Salamov A."/>
            <person name="Andreopoulos B."/>
            <person name="Baker S."/>
            <person name="Barry K."/>
            <person name="Bills G."/>
            <person name="Bluhm B."/>
            <person name="Cannon C."/>
            <person name="Castanera R."/>
            <person name="Culley D."/>
            <person name="Daum C."/>
            <person name="Ezra D."/>
            <person name="Gonzalez J."/>
            <person name="Henrissat B."/>
            <person name="Kuo A."/>
            <person name="Liang C."/>
            <person name="Lipzen A."/>
            <person name="Lutzoni F."/>
            <person name="Magnuson J."/>
            <person name="Mondo S."/>
            <person name="Nolan M."/>
            <person name="Ohm R."/>
            <person name="Pangilinan J."/>
            <person name="Park H.-J."/>
            <person name="Ramirez L."/>
            <person name="Alfaro M."/>
            <person name="Sun H."/>
            <person name="Tritt A."/>
            <person name="Yoshinaga Y."/>
            <person name="Zwiers L.-H."/>
            <person name="Turgeon B."/>
            <person name="Goodwin S."/>
            <person name="Spatafora J."/>
            <person name="Crous P."/>
            <person name="Grigoriev I."/>
        </authorList>
    </citation>
    <scope>NUCLEOTIDE SEQUENCE</scope>
    <source>
        <strain evidence="2">CBS 116435</strain>
    </source>
</reference>
<keyword evidence="1" id="KW-0472">Membrane</keyword>
<comment type="caution">
    <text evidence="2">The sequence shown here is derived from an EMBL/GenBank/DDBJ whole genome shotgun (WGS) entry which is preliminary data.</text>
</comment>
<protein>
    <submittedName>
        <fullName evidence="2">Uncharacterized protein</fullName>
    </submittedName>
</protein>
<dbReference type="AlphaFoldDB" id="A0A9P4Q0S5"/>
<evidence type="ECO:0000313" key="3">
    <source>
        <dbReference type="Proteomes" id="UP000799441"/>
    </source>
</evidence>
<name>A0A9P4Q0S5_9PEZI</name>
<evidence type="ECO:0000256" key="1">
    <source>
        <dbReference type="SAM" id="Phobius"/>
    </source>
</evidence>
<feature type="transmembrane region" description="Helical" evidence="1">
    <location>
        <begin position="12"/>
        <end position="30"/>
    </location>
</feature>
<gene>
    <name evidence="2" type="ORF">K431DRAFT_279322</name>
</gene>